<protein>
    <submittedName>
        <fullName evidence="1">Uncharacterized protein</fullName>
    </submittedName>
</protein>
<dbReference type="AlphaFoldDB" id="A0A0C2WDC0"/>
<dbReference type="Proteomes" id="UP000054549">
    <property type="component" value="Unassembled WGS sequence"/>
</dbReference>
<accession>A0A0C2WDC0</accession>
<name>A0A0C2WDC0_AMAMK</name>
<dbReference type="InParanoid" id="A0A0C2WDC0"/>
<gene>
    <name evidence="1" type="ORF">M378DRAFT_14879</name>
</gene>
<dbReference type="InterPro" id="IPR027417">
    <property type="entry name" value="P-loop_NTPase"/>
</dbReference>
<dbReference type="Gene3D" id="3.40.50.300">
    <property type="entry name" value="P-loop containing nucleotide triphosphate hydrolases"/>
    <property type="match status" value="1"/>
</dbReference>
<dbReference type="OrthoDB" id="10255539at2759"/>
<organism evidence="1 2">
    <name type="scientific">Amanita muscaria (strain Koide BX008)</name>
    <dbReference type="NCBI Taxonomy" id="946122"/>
    <lineage>
        <taxon>Eukaryota</taxon>
        <taxon>Fungi</taxon>
        <taxon>Dikarya</taxon>
        <taxon>Basidiomycota</taxon>
        <taxon>Agaricomycotina</taxon>
        <taxon>Agaricomycetes</taxon>
        <taxon>Agaricomycetidae</taxon>
        <taxon>Agaricales</taxon>
        <taxon>Pluteineae</taxon>
        <taxon>Amanitaceae</taxon>
        <taxon>Amanita</taxon>
    </lineage>
</organism>
<proteinExistence type="predicted"/>
<dbReference type="HOGENOM" id="CLU_1767607_0_0_1"/>
<reference evidence="1 2" key="1">
    <citation type="submission" date="2014-04" db="EMBL/GenBank/DDBJ databases">
        <title>Evolutionary Origins and Diversification of the Mycorrhizal Mutualists.</title>
        <authorList>
            <consortium name="DOE Joint Genome Institute"/>
            <consortium name="Mycorrhizal Genomics Consortium"/>
            <person name="Kohler A."/>
            <person name="Kuo A."/>
            <person name="Nagy L.G."/>
            <person name="Floudas D."/>
            <person name="Copeland A."/>
            <person name="Barry K.W."/>
            <person name="Cichocki N."/>
            <person name="Veneault-Fourrey C."/>
            <person name="LaButti K."/>
            <person name="Lindquist E.A."/>
            <person name="Lipzen A."/>
            <person name="Lundell T."/>
            <person name="Morin E."/>
            <person name="Murat C."/>
            <person name="Riley R."/>
            <person name="Ohm R."/>
            <person name="Sun H."/>
            <person name="Tunlid A."/>
            <person name="Henrissat B."/>
            <person name="Grigoriev I.V."/>
            <person name="Hibbett D.S."/>
            <person name="Martin F."/>
        </authorList>
    </citation>
    <scope>NUCLEOTIDE SEQUENCE [LARGE SCALE GENOMIC DNA]</scope>
    <source>
        <strain evidence="1 2">Koide BX008</strain>
    </source>
</reference>
<evidence type="ECO:0000313" key="2">
    <source>
        <dbReference type="Proteomes" id="UP000054549"/>
    </source>
</evidence>
<evidence type="ECO:0000313" key="1">
    <source>
        <dbReference type="EMBL" id="KIL59357.1"/>
    </source>
</evidence>
<dbReference type="EMBL" id="KN818317">
    <property type="protein sequence ID" value="KIL59357.1"/>
    <property type="molecule type" value="Genomic_DNA"/>
</dbReference>
<dbReference type="STRING" id="946122.A0A0C2WDC0"/>
<keyword evidence="2" id="KW-1185">Reference proteome</keyword>
<sequence length="147" mass="16802">MSTMRVANQQDLIYKRGQAGVMKTRVTIIFDNSDRSQSPTGYEQCKQIMVTRQLLARQWLIAQIAIPNVSKYLLNGHKARQGLIQTLFQSVQLNINDPDFFNYARTDHEDKHLCYAVLLVSATFQCLDSQYASSRGMGTETFEECEV</sequence>